<feature type="compositionally biased region" description="Low complexity" evidence="1">
    <location>
        <begin position="440"/>
        <end position="454"/>
    </location>
</feature>
<dbReference type="OrthoDB" id="2386201at2759"/>
<feature type="compositionally biased region" description="Basic and acidic residues" evidence="1">
    <location>
        <begin position="366"/>
        <end position="385"/>
    </location>
</feature>
<dbReference type="InterPro" id="IPR019021">
    <property type="entry name" value="Mms22"/>
</dbReference>
<dbReference type="GO" id="GO:0031297">
    <property type="term" value="P:replication fork processing"/>
    <property type="evidence" value="ECO:0007669"/>
    <property type="project" value="InterPro"/>
</dbReference>
<evidence type="ECO:0000313" key="3">
    <source>
        <dbReference type="Proteomes" id="UP000620124"/>
    </source>
</evidence>
<keyword evidence="3" id="KW-1185">Reference proteome</keyword>
<feature type="compositionally biased region" description="Acidic residues" evidence="1">
    <location>
        <begin position="1"/>
        <end position="14"/>
    </location>
</feature>
<comment type="caution">
    <text evidence="2">The sequence shown here is derived from an EMBL/GenBank/DDBJ whole genome shotgun (WGS) entry which is preliminary data.</text>
</comment>
<name>A0A8H6Y9F5_9AGAR</name>
<evidence type="ECO:0000256" key="1">
    <source>
        <dbReference type="SAM" id="MobiDB-lite"/>
    </source>
</evidence>
<reference evidence="2" key="1">
    <citation type="submission" date="2020-05" db="EMBL/GenBank/DDBJ databases">
        <title>Mycena genomes resolve the evolution of fungal bioluminescence.</title>
        <authorList>
            <person name="Tsai I.J."/>
        </authorList>
    </citation>
    <scope>NUCLEOTIDE SEQUENCE</scope>
    <source>
        <strain evidence="2">CCC161011</strain>
    </source>
</reference>
<feature type="compositionally biased region" description="Polar residues" evidence="1">
    <location>
        <begin position="73"/>
        <end position="88"/>
    </location>
</feature>
<evidence type="ECO:0000313" key="2">
    <source>
        <dbReference type="EMBL" id="KAF7356820.1"/>
    </source>
</evidence>
<gene>
    <name evidence="2" type="ORF">MVEN_01017400</name>
</gene>
<feature type="compositionally biased region" description="Basic residues" evidence="1">
    <location>
        <begin position="703"/>
        <end position="717"/>
    </location>
</feature>
<organism evidence="2 3">
    <name type="scientific">Mycena venus</name>
    <dbReference type="NCBI Taxonomy" id="2733690"/>
    <lineage>
        <taxon>Eukaryota</taxon>
        <taxon>Fungi</taxon>
        <taxon>Dikarya</taxon>
        <taxon>Basidiomycota</taxon>
        <taxon>Agaricomycotina</taxon>
        <taxon>Agaricomycetes</taxon>
        <taxon>Agaricomycetidae</taxon>
        <taxon>Agaricales</taxon>
        <taxon>Marasmiineae</taxon>
        <taxon>Mycenaceae</taxon>
        <taxon>Mycena</taxon>
    </lineage>
</organism>
<feature type="region of interest" description="Disordered" evidence="1">
    <location>
        <begin position="1"/>
        <end position="249"/>
    </location>
</feature>
<feature type="compositionally biased region" description="Basic and acidic residues" evidence="1">
    <location>
        <begin position="592"/>
        <end position="607"/>
    </location>
</feature>
<feature type="compositionally biased region" description="Pro residues" evidence="1">
    <location>
        <begin position="215"/>
        <end position="226"/>
    </location>
</feature>
<feature type="compositionally biased region" description="Acidic residues" evidence="1">
    <location>
        <begin position="317"/>
        <end position="326"/>
    </location>
</feature>
<dbReference type="Proteomes" id="UP000620124">
    <property type="component" value="Unassembled WGS sequence"/>
</dbReference>
<sequence>MDEIVETSDPEELEELARFKSPIRPSSRDGRQSPRKRPKLHHDYSDIALRTPARSISSSSHEPPSPRYRSKSEYTSPISLHRASSSPVATPPISVADPSVSPHVAEPTEEPLSVCNTQGPLLLGGTVSPKLRVALQDAGSRSSSPRLDHSEPGSPMMDAQPGHSSTPSRSQRARSESVDPLLLFTPSRPSINDEDVGVPPAVDDDLRASSSQPFNSPPSPLTPPPPERPDSPVPLRRSTSPPTHPDDEAIALALANNLGVPRRYSLRDRQPQQIKPYQFDKVLYQNTMRHLPEAIVKIRSPRRQTREENYEQTQEPQGDDSNENDNWEQHRRRRSKTKSPPPPKPPQWITDAVPALPSSDEEDGVDATRKEARRVLREQKKREANGKTGRKTAKPFPLKPTDGSNKRSRASRKSPSCRPADPDSPAARVSQEPSSHCPRRGTSGSSTSPASGPRPLTPVFQNARSVSPPTFYRNDSDVDMEMPGNFSPSHSPHVQRSHRGTPIVITDDESDRASDPTLQTPEESEPEQLTKEEKKQRRRIRALNRMYPAFMRERMMKDAASVKAATRRQRSATVSSESEEEQPLLPGQTRVRRAENPRDVRDIKGDTESSDDQMVGTRDAVDSSGGTVASDSDVEVVWPRRKGRAREEDIWRSSDEEVLSDSRIDDERIEAYLGEAPLRGSGLQEKDMIDWMLDNTAQVGGARRPRTRAKRTQKLLRPKAQSDPKYRSKSVELSVSVRCYYRSTNRRNAADPGNDDEPILPHWRNPPRRDRHSYSSPERQDAPSFRDDDELPPSPPPARNAVTGIVHHIPDPEMLRKAARKQKEKERRARMKKNGIYTFVAPKGTHIDGQRGKVLSKAVAIVADRGFHRALAPKKSGKAAQPLRPPTSKIGHVQIKSAPRTSGVGVRRRLLPRGDRSHTFVSEDDEPDGDGPECDEETGVQTRQEETEDDAHPPDPYVKEQPFLLDFGIPVFPRTTFSFAQTYTGKGGLKELVDPSPDAVRRTYFSAQGFDLNPNLSTREFLDILSNICDRFFEFVTGLPEADNGEQANEWSGLTSVACELVAILPPSEELKAAVETQVFRLTSKMREASLTSTSMDSTTFAICWFTVELAIRAGFRLPTNAPRPKDPLNALYEACAVLVEHLLEYGLERGMEPLVDESVIDGSTMAHWAFEMWIRLWHIGHRYRDTTSTAVHPLWKLVQTTLHGRQSPELSPLDASEQVWRAIISLSTVSQFSVMGRCERSTIVSPTCWDMVIFAFQQIGFEANDELDKTMSDATLDNRDRYIRLVVERCCLLWSRWKWGLDDTSTSPALSQLIKIFQSRKFANLRHEKPEFPDFLRVNDWTLLSQHIHSEITFVLLLKLVYQTLLVTPSKSKKLLSLLTPVGHLPWSKSQPPSLHDLSQLFNRFSAFAIAIHFDPDGHVQWIQRARGYVQFKDVDATTRNAYIRGLMYLSIVMVERNVQLDESLSWLNEMVTGLLDEHKRQTDKRQTESTVVLAIHLLVVSVRNVIHTFMTSTPQRYPDPRLLLSLERILRDASLVKPTNASAHMVPRLIQSFLTARALAVPEPRRPVIPDQESQDEYGALGLDDDMMAALVEEDLPEYQTKDRTLCKLLDENIIWTIFRQLVQYVKAEKLKKSFKDNDRLSTDIVSLTECWLGCGQIVIQNSQKSWPIFLHAYGGRNSNWPILDHFCQRRMDFLVFSNVLKLEPMSYLTPLQDSFLVVLFESFASWHTTSEDDYIKLLLSIDGQQHPLLEGVSWDPDVLNDTASNIDPLTARLPLLRAILGNLNNCLTESGRPAEDNEKYVGYCIKMFSAMKNVHLELAKSKTAQRSYTSWCSEVYRECLNRQDIAGEDRLQQWMAWGERLNHDNVQN</sequence>
<feature type="region of interest" description="Disordered" evidence="1">
    <location>
        <begin position="559"/>
        <end position="634"/>
    </location>
</feature>
<feature type="region of interest" description="Disordered" evidence="1">
    <location>
        <begin position="873"/>
        <end position="959"/>
    </location>
</feature>
<accession>A0A8H6Y9F5</accession>
<protein>
    <submittedName>
        <fullName evidence="2">Protein mms22</fullName>
    </submittedName>
</protein>
<dbReference type="GO" id="GO:0005634">
    <property type="term" value="C:nucleus"/>
    <property type="evidence" value="ECO:0007669"/>
    <property type="project" value="InterPro"/>
</dbReference>
<feature type="compositionally biased region" description="Acidic residues" evidence="1">
    <location>
        <begin position="922"/>
        <end position="938"/>
    </location>
</feature>
<dbReference type="PANTHER" id="PTHR28122:SF1">
    <property type="entry name" value="E3 UBIQUITIN-PROTEIN LIGASE SUBSTRATE RECEPTOR MMS22"/>
    <property type="match status" value="1"/>
</dbReference>
<feature type="region of interest" description="Disordered" evidence="1">
    <location>
        <begin position="746"/>
        <end position="799"/>
    </location>
</feature>
<dbReference type="GO" id="GO:0000724">
    <property type="term" value="P:double-strand break repair via homologous recombination"/>
    <property type="evidence" value="ECO:0007669"/>
    <property type="project" value="TreeGrafter"/>
</dbReference>
<feature type="compositionally biased region" description="Basic and acidic residues" evidence="1">
    <location>
        <begin position="720"/>
        <end position="729"/>
    </location>
</feature>
<dbReference type="PANTHER" id="PTHR28122">
    <property type="entry name" value="E3 UBIQUITIN-PROTEIN LIGASE SUBSTRATE RECEPTOR MMS22"/>
    <property type="match status" value="1"/>
</dbReference>
<dbReference type="GO" id="GO:0035361">
    <property type="term" value="C:Cul8-RING ubiquitin ligase complex"/>
    <property type="evidence" value="ECO:0007669"/>
    <property type="project" value="TreeGrafter"/>
</dbReference>
<feature type="compositionally biased region" description="Polar residues" evidence="1">
    <location>
        <begin position="459"/>
        <end position="468"/>
    </location>
</feature>
<proteinExistence type="predicted"/>
<dbReference type="EMBL" id="JACAZI010000007">
    <property type="protein sequence ID" value="KAF7356820.1"/>
    <property type="molecule type" value="Genomic_DNA"/>
</dbReference>
<dbReference type="Pfam" id="PF09462">
    <property type="entry name" value="Mus7"/>
    <property type="match status" value="1"/>
</dbReference>
<feature type="region of interest" description="Disordered" evidence="1">
    <location>
        <begin position="292"/>
        <end position="541"/>
    </location>
</feature>
<feature type="region of interest" description="Disordered" evidence="1">
    <location>
        <begin position="699"/>
        <end position="729"/>
    </location>
</feature>